<reference evidence="1" key="1">
    <citation type="submission" date="2022-10" db="EMBL/GenBank/DDBJ databases">
        <authorList>
            <person name="Chen Y."/>
            <person name="Dougan E. K."/>
            <person name="Chan C."/>
            <person name="Rhodes N."/>
            <person name="Thang M."/>
        </authorList>
    </citation>
    <scope>NUCLEOTIDE SEQUENCE</scope>
</reference>
<proteinExistence type="predicted"/>
<protein>
    <submittedName>
        <fullName evidence="1">Uncharacterized protein</fullName>
    </submittedName>
</protein>
<organism evidence="1">
    <name type="scientific">Cladocopium goreaui</name>
    <dbReference type="NCBI Taxonomy" id="2562237"/>
    <lineage>
        <taxon>Eukaryota</taxon>
        <taxon>Sar</taxon>
        <taxon>Alveolata</taxon>
        <taxon>Dinophyceae</taxon>
        <taxon>Suessiales</taxon>
        <taxon>Symbiodiniaceae</taxon>
        <taxon>Cladocopium</taxon>
    </lineage>
</organism>
<dbReference type="OrthoDB" id="453311at2759"/>
<name>A0A9P1GGU3_9DINO</name>
<reference evidence="2 3" key="2">
    <citation type="submission" date="2024-05" db="EMBL/GenBank/DDBJ databases">
        <authorList>
            <person name="Chen Y."/>
            <person name="Shah S."/>
            <person name="Dougan E. K."/>
            <person name="Thang M."/>
            <person name="Chan C."/>
        </authorList>
    </citation>
    <scope>NUCLEOTIDE SEQUENCE [LARGE SCALE GENOMIC DNA]</scope>
</reference>
<gene>
    <name evidence="1" type="ORF">C1SCF055_LOCUS35349</name>
</gene>
<dbReference type="EMBL" id="CAMXCT020004702">
    <property type="protein sequence ID" value="CAL1163407.1"/>
    <property type="molecule type" value="Genomic_DNA"/>
</dbReference>
<comment type="caution">
    <text evidence="1">The sequence shown here is derived from an EMBL/GenBank/DDBJ whole genome shotgun (WGS) entry which is preliminary data.</text>
</comment>
<evidence type="ECO:0000313" key="3">
    <source>
        <dbReference type="Proteomes" id="UP001152797"/>
    </source>
</evidence>
<sequence>MVEVQDFSIPDLVTVEFRWGTETFFRTEDRTHGRYIYRSRGTLDGKGGLRLQYQMSKSEIDERDDSGWEICGSQGKCLYRLQTDAASPGDFLGSQTWARGDRSSITLVVMQKARADIEPGGWIEGGLLAFDRRW</sequence>
<dbReference type="Proteomes" id="UP001152797">
    <property type="component" value="Unassembled WGS sequence"/>
</dbReference>
<dbReference type="EMBL" id="CAMXCT010004702">
    <property type="protein sequence ID" value="CAI4010032.1"/>
    <property type="molecule type" value="Genomic_DNA"/>
</dbReference>
<accession>A0A9P1GGU3</accession>
<keyword evidence="3" id="KW-1185">Reference proteome</keyword>
<evidence type="ECO:0000313" key="2">
    <source>
        <dbReference type="EMBL" id="CAL4797344.1"/>
    </source>
</evidence>
<dbReference type="AlphaFoldDB" id="A0A9P1GGU3"/>
<dbReference type="EMBL" id="CAMXCT030004702">
    <property type="protein sequence ID" value="CAL4797344.1"/>
    <property type="molecule type" value="Genomic_DNA"/>
</dbReference>
<evidence type="ECO:0000313" key="1">
    <source>
        <dbReference type="EMBL" id="CAI4010032.1"/>
    </source>
</evidence>